<sequence length="61" mass="7169">MRSRGRRLGADVFERVRKEIPLDLIGMGSEELNGLGEIPHHKRWNYLLHLMKFIKIKKPST</sequence>
<name>A0AAP5M6G2_9CYAN</name>
<reference evidence="2" key="1">
    <citation type="journal article" date="2021" name="Science">
        <title>Hunting the eagle killer: A cyanobacterial neurotoxin causes vacuolar myelinopathy.</title>
        <authorList>
            <person name="Breinlinger S."/>
            <person name="Phillips T.J."/>
            <person name="Haram B.N."/>
            <person name="Mares J."/>
            <person name="Martinez Yerena J.A."/>
            <person name="Hrouzek P."/>
            <person name="Sobotka R."/>
            <person name="Henderson W.M."/>
            <person name="Schmieder P."/>
            <person name="Williams S.M."/>
            <person name="Lauderdale J.D."/>
            <person name="Wilde H.D."/>
            <person name="Gerrin W."/>
            <person name="Kust A."/>
            <person name="Washington J.W."/>
            <person name="Wagner C."/>
            <person name="Geier B."/>
            <person name="Liebeke M."/>
            <person name="Enke H."/>
            <person name="Niedermeyer T.H.J."/>
            <person name="Wilde S.B."/>
        </authorList>
    </citation>
    <scope>NUCLEOTIDE SEQUENCE [LARGE SCALE GENOMIC DNA]</scope>
    <source>
        <strain evidence="2">Thurmond2011</strain>
    </source>
</reference>
<comment type="caution">
    <text evidence="1">The sequence shown here is derived from an EMBL/GenBank/DDBJ whole genome shotgun (WGS) entry which is preliminary data.</text>
</comment>
<dbReference type="RefSeq" id="WP_243902750.1">
    <property type="nucleotide sequence ID" value="NZ_CAWQFN010000784.1"/>
</dbReference>
<accession>A0AAP5M6G2</accession>
<proteinExistence type="predicted"/>
<gene>
    <name evidence="1" type="ORF">G7B40_020740</name>
</gene>
<dbReference type="AlphaFoldDB" id="A0AAP5M6G2"/>
<dbReference type="Proteomes" id="UP000667802">
    <property type="component" value="Unassembled WGS sequence"/>
</dbReference>
<keyword evidence="2" id="KW-1185">Reference proteome</keyword>
<evidence type="ECO:0000313" key="1">
    <source>
        <dbReference type="EMBL" id="MDR9896976.1"/>
    </source>
</evidence>
<organism evidence="1 2">
    <name type="scientific">Aetokthonos hydrillicola Thurmond2011</name>
    <dbReference type="NCBI Taxonomy" id="2712845"/>
    <lineage>
        <taxon>Bacteria</taxon>
        <taxon>Bacillati</taxon>
        <taxon>Cyanobacteriota</taxon>
        <taxon>Cyanophyceae</taxon>
        <taxon>Nostocales</taxon>
        <taxon>Hapalosiphonaceae</taxon>
        <taxon>Aetokthonos</taxon>
    </lineage>
</organism>
<protein>
    <submittedName>
        <fullName evidence="1">Uncharacterized protein</fullName>
    </submittedName>
</protein>
<evidence type="ECO:0000313" key="2">
    <source>
        <dbReference type="Proteomes" id="UP000667802"/>
    </source>
</evidence>
<dbReference type="EMBL" id="JAALHA020000010">
    <property type="protein sequence ID" value="MDR9896976.1"/>
    <property type="molecule type" value="Genomic_DNA"/>
</dbReference>